<dbReference type="PROSITE" id="PS00018">
    <property type="entry name" value="EF_HAND_1"/>
    <property type="match status" value="1"/>
</dbReference>
<feature type="domain" description="EF-hand" evidence="4">
    <location>
        <begin position="64"/>
        <end position="99"/>
    </location>
</feature>
<keyword evidence="1" id="KW-0479">Metal-binding</keyword>
<dbReference type="EMBL" id="CAWYQH010000046">
    <property type="protein sequence ID" value="CAK8678299.1"/>
    <property type="molecule type" value="Genomic_DNA"/>
</dbReference>
<dbReference type="InterPro" id="IPR018247">
    <property type="entry name" value="EF_Hand_1_Ca_BS"/>
</dbReference>
<name>A0ABP0FF43_CLALP</name>
<dbReference type="Proteomes" id="UP001642483">
    <property type="component" value="Unassembled WGS sequence"/>
</dbReference>
<dbReference type="InterPro" id="IPR011992">
    <property type="entry name" value="EF-hand-dom_pair"/>
</dbReference>
<evidence type="ECO:0000313" key="5">
    <source>
        <dbReference type="EMBL" id="CAK8678299.1"/>
    </source>
</evidence>
<accession>A0ABP0FF43</accession>
<dbReference type="InterPro" id="IPR002048">
    <property type="entry name" value="EF_hand_dom"/>
</dbReference>
<dbReference type="PRINTS" id="PR00450">
    <property type="entry name" value="RECOVERIN"/>
</dbReference>
<dbReference type="Gene3D" id="1.10.238.10">
    <property type="entry name" value="EF-hand"/>
    <property type="match status" value="1"/>
</dbReference>
<dbReference type="InterPro" id="IPR028846">
    <property type="entry name" value="Recoverin"/>
</dbReference>
<sequence length="207" mass="24211">MHDLGNMNKKNHKIAEELFKTSSQKHFNKNEVEALIHTYFSLFEGVKMDRNQFRDILHGTFNMTEDLLMDRVFRAFDKDSDSYICLSEWVEGLSIFIRGTLDERIEYAFTVYDLNGDGYISREEMFQMLKNSLVKQPTEEDPDEGIKDLVELTLKKMDIDHDSRLSKADFETAVKTEPLLLEVFGPCLPDEKCATLFEEQVFHSKKF</sequence>
<dbReference type="Pfam" id="PF13499">
    <property type="entry name" value="EF-hand_7"/>
    <property type="match status" value="1"/>
</dbReference>
<evidence type="ECO:0000256" key="2">
    <source>
        <dbReference type="ARBA" id="ARBA00022737"/>
    </source>
</evidence>
<dbReference type="Pfam" id="PF13202">
    <property type="entry name" value="EF-hand_5"/>
    <property type="match status" value="1"/>
</dbReference>
<keyword evidence="3" id="KW-0106">Calcium</keyword>
<dbReference type="SMART" id="SM00054">
    <property type="entry name" value="EFh"/>
    <property type="match status" value="3"/>
</dbReference>
<reference evidence="5 6" key="1">
    <citation type="submission" date="2024-02" db="EMBL/GenBank/DDBJ databases">
        <authorList>
            <person name="Daric V."/>
            <person name="Darras S."/>
        </authorList>
    </citation>
    <scope>NUCLEOTIDE SEQUENCE [LARGE SCALE GENOMIC DNA]</scope>
</reference>
<proteinExistence type="predicted"/>
<organism evidence="5 6">
    <name type="scientific">Clavelina lepadiformis</name>
    <name type="common">Light-bulb sea squirt</name>
    <name type="synonym">Ascidia lepadiformis</name>
    <dbReference type="NCBI Taxonomy" id="159417"/>
    <lineage>
        <taxon>Eukaryota</taxon>
        <taxon>Metazoa</taxon>
        <taxon>Chordata</taxon>
        <taxon>Tunicata</taxon>
        <taxon>Ascidiacea</taxon>
        <taxon>Aplousobranchia</taxon>
        <taxon>Clavelinidae</taxon>
        <taxon>Clavelina</taxon>
    </lineage>
</organism>
<feature type="domain" description="EF-hand" evidence="4">
    <location>
        <begin position="100"/>
        <end position="135"/>
    </location>
</feature>
<evidence type="ECO:0000256" key="1">
    <source>
        <dbReference type="ARBA" id="ARBA00022723"/>
    </source>
</evidence>
<dbReference type="PROSITE" id="PS50222">
    <property type="entry name" value="EF_HAND_2"/>
    <property type="match status" value="2"/>
</dbReference>
<evidence type="ECO:0000259" key="4">
    <source>
        <dbReference type="PROSITE" id="PS50222"/>
    </source>
</evidence>
<dbReference type="SUPFAM" id="SSF47473">
    <property type="entry name" value="EF-hand"/>
    <property type="match status" value="1"/>
</dbReference>
<dbReference type="CDD" id="cd00051">
    <property type="entry name" value="EFh"/>
    <property type="match status" value="2"/>
</dbReference>
<keyword evidence="2" id="KW-0677">Repeat</keyword>
<dbReference type="PANTHER" id="PTHR23055">
    <property type="entry name" value="CALCIUM BINDING PROTEINS"/>
    <property type="match status" value="1"/>
</dbReference>
<comment type="caution">
    <text evidence="5">The sequence shown here is derived from an EMBL/GenBank/DDBJ whole genome shotgun (WGS) entry which is preliminary data.</text>
</comment>
<keyword evidence="6" id="KW-1185">Reference proteome</keyword>
<dbReference type="PANTHER" id="PTHR23055:SF60">
    <property type="entry name" value="CALAXIN"/>
    <property type="match status" value="1"/>
</dbReference>
<gene>
    <name evidence="5" type="ORF">CVLEPA_LOCUS8229</name>
</gene>
<evidence type="ECO:0000256" key="3">
    <source>
        <dbReference type="ARBA" id="ARBA00022837"/>
    </source>
</evidence>
<evidence type="ECO:0000313" key="6">
    <source>
        <dbReference type="Proteomes" id="UP001642483"/>
    </source>
</evidence>
<protein>
    <recommendedName>
        <fullName evidence="4">EF-hand domain-containing protein</fullName>
    </recommendedName>
</protein>